<reference evidence="2" key="1">
    <citation type="submission" date="2020-02" db="EMBL/GenBank/DDBJ databases">
        <authorList>
            <person name="Meier V. D."/>
        </authorList>
    </citation>
    <scope>NUCLEOTIDE SEQUENCE</scope>
    <source>
        <strain evidence="2">AVDCRST_MAG08</strain>
    </source>
</reference>
<protein>
    <submittedName>
        <fullName evidence="2">Uncharacterized protein</fullName>
    </submittedName>
</protein>
<proteinExistence type="predicted"/>
<feature type="compositionally biased region" description="Low complexity" evidence="1">
    <location>
        <begin position="85"/>
        <end position="101"/>
    </location>
</feature>
<feature type="compositionally biased region" description="Low complexity" evidence="1">
    <location>
        <begin position="64"/>
        <end position="75"/>
    </location>
</feature>
<organism evidence="2">
    <name type="scientific">uncultured Acetobacteraceae bacterium</name>
    <dbReference type="NCBI Taxonomy" id="169975"/>
    <lineage>
        <taxon>Bacteria</taxon>
        <taxon>Pseudomonadati</taxon>
        <taxon>Pseudomonadota</taxon>
        <taxon>Alphaproteobacteria</taxon>
        <taxon>Acetobacterales</taxon>
        <taxon>Acetobacteraceae</taxon>
        <taxon>environmental samples</taxon>
    </lineage>
</organism>
<feature type="non-terminal residue" evidence="2">
    <location>
        <position position="119"/>
    </location>
</feature>
<name>A0A6J4JTH8_9PROT</name>
<feature type="non-terminal residue" evidence="2">
    <location>
        <position position="1"/>
    </location>
</feature>
<accession>A0A6J4JTH8</accession>
<feature type="region of interest" description="Disordered" evidence="1">
    <location>
        <begin position="19"/>
        <end position="119"/>
    </location>
</feature>
<gene>
    <name evidence="2" type="ORF">AVDCRST_MAG08-4304</name>
</gene>
<feature type="compositionally biased region" description="Low complexity" evidence="1">
    <location>
        <begin position="110"/>
        <end position="119"/>
    </location>
</feature>
<evidence type="ECO:0000313" key="2">
    <source>
        <dbReference type="EMBL" id="CAA9287145.1"/>
    </source>
</evidence>
<dbReference type="EMBL" id="CADCTG010000346">
    <property type="protein sequence ID" value="CAA9287145.1"/>
    <property type="molecule type" value="Genomic_DNA"/>
</dbReference>
<dbReference type="AlphaFoldDB" id="A0A6J4JTH8"/>
<sequence length="119" mass="12478">ARLGAFFVPLRRALWRLGRAQPFPARGPRRAGRHRGADRAVARRRHRGAAGLDAGRGRPRRPAGRAAAGAGDLAPRGGGARPRLRAGPCRLRRAAAAGRIGPPRRDRAARPAAGRAGGA</sequence>
<evidence type="ECO:0000256" key="1">
    <source>
        <dbReference type="SAM" id="MobiDB-lite"/>
    </source>
</evidence>